<keyword evidence="1" id="KW-1133">Transmembrane helix</keyword>
<feature type="transmembrane region" description="Helical" evidence="1">
    <location>
        <begin position="15"/>
        <end position="35"/>
    </location>
</feature>
<keyword evidence="1" id="KW-0812">Transmembrane</keyword>
<dbReference type="PROSITE" id="PS00409">
    <property type="entry name" value="PROKAR_NTER_METHYL"/>
    <property type="match status" value="1"/>
</dbReference>
<reference evidence="2 3" key="1">
    <citation type="submission" date="2023-08" db="EMBL/GenBank/DDBJ databases">
        <title>Helicovermis profunda gen. nov., sp. nov., a novel mesophilic, fermentative bacterium within the Bacillota from a deep-sea hydrothermal vent chimney.</title>
        <authorList>
            <person name="Miyazaki U."/>
            <person name="Mizutani D."/>
            <person name="Hashimoto Y."/>
            <person name="Tame A."/>
            <person name="Sawayama S."/>
            <person name="Miyazaki J."/>
            <person name="Takai K."/>
            <person name="Nakagawa S."/>
        </authorList>
    </citation>
    <scope>NUCLEOTIDE SEQUENCE [LARGE SCALE GENOMIC DNA]</scope>
    <source>
        <strain evidence="2 3">S502</strain>
    </source>
</reference>
<proteinExistence type="predicted"/>
<dbReference type="Gene3D" id="3.30.700.10">
    <property type="entry name" value="Glycoprotein, Type 4 Pilin"/>
    <property type="match status" value="1"/>
</dbReference>
<dbReference type="Pfam" id="PF07963">
    <property type="entry name" value="N_methyl"/>
    <property type="match status" value="1"/>
</dbReference>
<dbReference type="KEGG" id="hprf:HLPR_13100"/>
<dbReference type="SUPFAM" id="SSF54523">
    <property type="entry name" value="Pili subunits"/>
    <property type="match status" value="1"/>
</dbReference>
<protein>
    <recommendedName>
        <fullName evidence="4">Prepilin-type N-terminal cleavage/methylation domain-containing protein</fullName>
    </recommendedName>
</protein>
<evidence type="ECO:0000256" key="1">
    <source>
        <dbReference type="SAM" id="Phobius"/>
    </source>
</evidence>
<evidence type="ECO:0000313" key="2">
    <source>
        <dbReference type="EMBL" id="BEP28979.1"/>
    </source>
</evidence>
<dbReference type="AlphaFoldDB" id="A0AAU9ELQ3"/>
<evidence type="ECO:0008006" key="4">
    <source>
        <dbReference type="Google" id="ProtNLM"/>
    </source>
</evidence>
<evidence type="ECO:0000313" key="3">
    <source>
        <dbReference type="Proteomes" id="UP001321786"/>
    </source>
</evidence>
<dbReference type="NCBIfam" id="TIGR02532">
    <property type="entry name" value="IV_pilin_GFxxxE"/>
    <property type="match status" value="1"/>
</dbReference>
<accession>A0AAU9ELQ3</accession>
<name>A0AAU9ELQ3_9FIRM</name>
<dbReference type="InterPro" id="IPR012902">
    <property type="entry name" value="N_methyl_site"/>
</dbReference>
<keyword evidence="1" id="KW-0472">Membrane</keyword>
<dbReference type="InterPro" id="IPR045584">
    <property type="entry name" value="Pilin-like"/>
</dbReference>
<dbReference type="EMBL" id="AP028654">
    <property type="protein sequence ID" value="BEP28979.1"/>
    <property type="molecule type" value="Genomic_DNA"/>
</dbReference>
<gene>
    <name evidence="2" type="ORF">HLPR_13100</name>
</gene>
<sequence>MLKFFGKRLRNKKGFTLVELLVVIAVLGIIAGIAIPKMTGVTTMFKDKADVATAENILRQAEVMVQSGNLTDTATTTERLMTTGDGSEFGEAITSTPQSIAGTFIITVVDNATAGYDIVVYKSTDGTIAKGTELAKKEGVTVID</sequence>
<keyword evidence="3" id="KW-1185">Reference proteome</keyword>
<organism evidence="2 3">
    <name type="scientific">Helicovermis profundi</name>
    <dbReference type="NCBI Taxonomy" id="3065157"/>
    <lineage>
        <taxon>Bacteria</taxon>
        <taxon>Bacillati</taxon>
        <taxon>Bacillota</taxon>
        <taxon>Clostridia</taxon>
        <taxon>Helicovermis</taxon>
    </lineage>
</organism>
<dbReference type="RefSeq" id="WP_338537273.1">
    <property type="nucleotide sequence ID" value="NZ_AP028654.1"/>
</dbReference>
<dbReference type="Proteomes" id="UP001321786">
    <property type="component" value="Chromosome"/>
</dbReference>